<gene>
    <name evidence="3" type="ORF">SCMC78_68720</name>
</gene>
<evidence type="ECO:0000256" key="1">
    <source>
        <dbReference type="ARBA" id="ARBA00008791"/>
    </source>
</evidence>
<dbReference type="EMBL" id="AP035884">
    <property type="protein sequence ID" value="BFP57065.1"/>
    <property type="molecule type" value="Genomic_DNA"/>
</dbReference>
<dbReference type="PANTHER" id="PTHR46268:SF6">
    <property type="entry name" value="UNIVERSAL STRESS PROTEIN UP12"/>
    <property type="match status" value="1"/>
</dbReference>
<evidence type="ECO:0000313" key="3">
    <source>
        <dbReference type="EMBL" id="BFP57065.1"/>
    </source>
</evidence>
<dbReference type="Pfam" id="PF00582">
    <property type="entry name" value="Usp"/>
    <property type="match status" value="2"/>
</dbReference>
<dbReference type="AlphaFoldDB" id="A0AB33KRA9"/>
<organism evidence="3">
    <name type="scientific">Streptomyces sp. CMC78</name>
    <dbReference type="NCBI Taxonomy" id="3231512"/>
    <lineage>
        <taxon>Bacteria</taxon>
        <taxon>Bacillati</taxon>
        <taxon>Actinomycetota</taxon>
        <taxon>Actinomycetes</taxon>
        <taxon>Kitasatosporales</taxon>
        <taxon>Streptomycetaceae</taxon>
        <taxon>Streptomyces</taxon>
    </lineage>
</organism>
<accession>A0AB33KRA9</accession>
<dbReference type="KEGG" id="stcm:SCMC78_68720"/>
<name>A0AB33KRA9_9ACTN</name>
<comment type="similarity">
    <text evidence="1">Belongs to the universal stress protein A family.</text>
</comment>
<reference evidence="3" key="1">
    <citation type="submission" date="2024-07" db="EMBL/GenBank/DDBJ databases">
        <title>Complete genome sequences of cellulolytic bacteria, Kitasatospora sp. CMC57 and Streptomyces sp. CMC78, isolated from Japanese agricultural soil.</title>
        <authorList>
            <person name="Hashimoto T."/>
            <person name="Ito M."/>
            <person name="Iwamoto M."/>
            <person name="Fukahori D."/>
            <person name="Shoda T."/>
            <person name="Sakoda M."/>
            <person name="Morohoshi T."/>
            <person name="Mitsuboshi M."/>
            <person name="Nishizawa T."/>
        </authorList>
    </citation>
    <scope>NUCLEOTIDE SEQUENCE</scope>
    <source>
        <strain evidence="3">CMC78</strain>
    </source>
</reference>
<evidence type="ECO:0000259" key="2">
    <source>
        <dbReference type="Pfam" id="PF00582"/>
    </source>
</evidence>
<sequence length="308" mass="31547">MTSDIPGRPELGAVVVGVDASTPAREAALWAAAEADHRGGPLHIVHASDSDRRVFHSSADTIQAVREAGRKLLAETAAAVRESRPGLVVTTELSRQGPVAGLHAAAGERGTIVVGNRGLGGFGSLMLGSVGLGVAARTEVPVIVVRGAADRPGTGVVTAAVHGASDLDWLRIAAAEAQARKASLRLLSVYNVLAHVGGVTTMLDSLGDIADEKVHEVAAVAERLSQLYPDLPLVHHVETGTSVPGMLVEASVHTDLMVMGSKRRVLGAGPALGRVAHAMLHHGNCPVEIIPPGYADEAAGTSEVADAS</sequence>
<dbReference type="InterPro" id="IPR006016">
    <property type="entry name" value="UspA"/>
</dbReference>
<feature type="domain" description="UspA" evidence="2">
    <location>
        <begin position="168"/>
        <end position="290"/>
    </location>
</feature>
<feature type="domain" description="UspA" evidence="2">
    <location>
        <begin position="14"/>
        <end position="146"/>
    </location>
</feature>
<dbReference type="RefSeq" id="WP_218784381.1">
    <property type="nucleotide sequence ID" value="NZ_AP035884.1"/>
</dbReference>
<proteinExistence type="inferred from homology"/>
<dbReference type="PANTHER" id="PTHR46268">
    <property type="entry name" value="STRESS RESPONSE PROTEIN NHAX"/>
    <property type="match status" value="1"/>
</dbReference>
<protein>
    <submittedName>
        <fullName evidence="3">Universal stress protein</fullName>
    </submittedName>
</protein>